<name>A0A2U8E1T9_9BACT</name>
<reference evidence="3 4" key="1">
    <citation type="journal article" date="2018" name="Syst. Appl. Microbiol.">
        <title>Ereboglobus luteus gen. nov. sp. nov. from cockroach guts, and new insights into the oxygen relationship of the genera Opitutus and Didymococcus (Verrucomicrobia: Opitutaceae).</title>
        <authorList>
            <person name="Tegtmeier D."/>
            <person name="Belitz A."/>
            <person name="Radek R."/>
            <person name="Heimerl T."/>
            <person name="Brune A."/>
        </authorList>
    </citation>
    <scope>NUCLEOTIDE SEQUENCE [LARGE SCALE GENOMIC DNA]</scope>
    <source>
        <strain evidence="3 4">Ho45</strain>
    </source>
</reference>
<keyword evidence="4" id="KW-1185">Reference proteome</keyword>
<accession>A0A2U8E1T9</accession>
<dbReference type="EMBL" id="CP023004">
    <property type="protein sequence ID" value="AWI08801.1"/>
    <property type="molecule type" value="Genomic_DNA"/>
</dbReference>
<protein>
    <submittedName>
        <fullName evidence="3">Uncharacterized protein</fullName>
    </submittedName>
</protein>
<evidence type="ECO:0000313" key="4">
    <source>
        <dbReference type="Proteomes" id="UP000244896"/>
    </source>
</evidence>
<feature type="compositionally biased region" description="Polar residues" evidence="1">
    <location>
        <begin position="56"/>
        <end position="76"/>
    </location>
</feature>
<dbReference type="KEGG" id="elut:CKA38_05615"/>
<feature type="chain" id="PRO_5016026658" evidence="2">
    <location>
        <begin position="23"/>
        <end position="130"/>
    </location>
</feature>
<evidence type="ECO:0000313" key="3">
    <source>
        <dbReference type="EMBL" id="AWI08801.1"/>
    </source>
</evidence>
<feature type="region of interest" description="Disordered" evidence="1">
    <location>
        <begin position="56"/>
        <end position="78"/>
    </location>
</feature>
<feature type="signal peptide" evidence="2">
    <location>
        <begin position="1"/>
        <end position="22"/>
    </location>
</feature>
<evidence type="ECO:0000256" key="1">
    <source>
        <dbReference type="SAM" id="MobiDB-lite"/>
    </source>
</evidence>
<evidence type="ECO:0000256" key="2">
    <source>
        <dbReference type="SAM" id="SignalP"/>
    </source>
</evidence>
<dbReference type="PROSITE" id="PS51257">
    <property type="entry name" value="PROKAR_LIPOPROTEIN"/>
    <property type="match status" value="1"/>
</dbReference>
<dbReference type="RefSeq" id="WP_236919174.1">
    <property type="nucleotide sequence ID" value="NZ_CP023004.1"/>
</dbReference>
<sequence length="130" mass="13669">MKKCLIVLLLTSVALLSGCVTGRRSVSLGVPQVTPGAVDKGAIQITSVADNREFQNNPLDASVPSINGDVSTMTPEQKSKMIGRQRNGFGKAMGDIALSNNESVPQRAQALVEAALKNAVIKSQPMAPRP</sequence>
<keyword evidence="2" id="KW-0732">Signal</keyword>
<proteinExistence type="predicted"/>
<dbReference type="AlphaFoldDB" id="A0A2U8E1T9"/>
<gene>
    <name evidence="3" type="ORF">CKA38_05615</name>
</gene>
<dbReference type="Proteomes" id="UP000244896">
    <property type="component" value="Chromosome"/>
</dbReference>
<organism evidence="3 4">
    <name type="scientific">Ereboglobus luteus</name>
    <dbReference type="NCBI Taxonomy" id="1796921"/>
    <lineage>
        <taxon>Bacteria</taxon>
        <taxon>Pseudomonadati</taxon>
        <taxon>Verrucomicrobiota</taxon>
        <taxon>Opitutia</taxon>
        <taxon>Opitutales</taxon>
        <taxon>Opitutaceae</taxon>
        <taxon>Ereboglobus</taxon>
    </lineage>
</organism>